<evidence type="ECO:0000313" key="2">
    <source>
        <dbReference type="Proteomes" id="UP000008311"/>
    </source>
</evidence>
<organism evidence="1 2">
    <name type="scientific">Ricinus communis</name>
    <name type="common">Castor bean</name>
    <dbReference type="NCBI Taxonomy" id="3988"/>
    <lineage>
        <taxon>Eukaryota</taxon>
        <taxon>Viridiplantae</taxon>
        <taxon>Streptophyta</taxon>
        <taxon>Embryophyta</taxon>
        <taxon>Tracheophyta</taxon>
        <taxon>Spermatophyta</taxon>
        <taxon>Magnoliopsida</taxon>
        <taxon>eudicotyledons</taxon>
        <taxon>Gunneridae</taxon>
        <taxon>Pentapetalae</taxon>
        <taxon>rosids</taxon>
        <taxon>fabids</taxon>
        <taxon>Malpighiales</taxon>
        <taxon>Euphorbiaceae</taxon>
        <taxon>Acalyphoideae</taxon>
        <taxon>Acalypheae</taxon>
        <taxon>Ricinus</taxon>
    </lineage>
</organism>
<name>B9TDP2_RICCO</name>
<proteinExistence type="predicted"/>
<dbReference type="AlphaFoldDB" id="B9TDP2"/>
<protein>
    <submittedName>
        <fullName evidence="1">Uncharacterized protein</fullName>
    </submittedName>
</protein>
<gene>
    <name evidence="1" type="ORF">RCOM_1859660</name>
</gene>
<dbReference type="Proteomes" id="UP000008311">
    <property type="component" value="Unassembled WGS sequence"/>
</dbReference>
<keyword evidence="2" id="KW-1185">Reference proteome</keyword>
<accession>B9TDP2</accession>
<reference evidence="2" key="1">
    <citation type="journal article" date="2010" name="Nat. Biotechnol.">
        <title>Draft genome sequence of the oilseed species Ricinus communis.</title>
        <authorList>
            <person name="Chan A.P."/>
            <person name="Crabtree J."/>
            <person name="Zhao Q."/>
            <person name="Lorenzi H."/>
            <person name="Orvis J."/>
            <person name="Puiu D."/>
            <person name="Melake-Berhan A."/>
            <person name="Jones K.M."/>
            <person name="Redman J."/>
            <person name="Chen G."/>
            <person name="Cahoon E.B."/>
            <person name="Gedil M."/>
            <person name="Stanke M."/>
            <person name="Haas B.J."/>
            <person name="Wortman J.R."/>
            <person name="Fraser-Liggett C.M."/>
            <person name="Ravel J."/>
            <person name="Rabinowicz P.D."/>
        </authorList>
    </citation>
    <scope>NUCLEOTIDE SEQUENCE [LARGE SCALE GENOMIC DNA]</scope>
    <source>
        <strain evidence="2">cv. Hale</strain>
    </source>
</reference>
<dbReference type="EMBL" id="EQ978325">
    <property type="protein sequence ID" value="EEF26024.1"/>
    <property type="molecule type" value="Genomic_DNA"/>
</dbReference>
<dbReference type="InParanoid" id="B9TDP2"/>
<sequence>MTVPLIVPPPIVADGVVSDENAPLLVETEPIGPGAENVAPPSVTALMVALQPKPVPAVYTRADEAPAQFGTATAAGFAIDPVTFASTVFAACAASEPTEILPHAGAVPEPVETIT</sequence>
<evidence type="ECO:0000313" key="1">
    <source>
        <dbReference type="EMBL" id="EEF26024.1"/>
    </source>
</evidence>